<dbReference type="EMBL" id="PZQS01000005">
    <property type="protein sequence ID" value="PVD30145.1"/>
    <property type="molecule type" value="Genomic_DNA"/>
</dbReference>
<reference evidence="2 3" key="1">
    <citation type="submission" date="2018-04" db="EMBL/GenBank/DDBJ databases">
        <title>The genome of golden apple snail Pomacea canaliculata provides insight into stress tolerance and invasive adaptation.</title>
        <authorList>
            <person name="Liu C."/>
            <person name="Liu B."/>
            <person name="Ren Y."/>
            <person name="Zhang Y."/>
            <person name="Wang H."/>
            <person name="Li S."/>
            <person name="Jiang F."/>
            <person name="Yin L."/>
            <person name="Zhang G."/>
            <person name="Qian W."/>
            <person name="Fan W."/>
        </authorList>
    </citation>
    <scope>NUCLEOTIDE SEQUENCE [LARGE SCALE GENOMIC DNA]</scope>
    <source>
        <strain evidence="2">SZHN2017</strain>
        <tissue evidence="2">Muscle</tissue>
    </source>
</reference>
<proteinExistence type="predicted"/>
<gene>
    <name evidence="2" type="ORF">C0Q70_09407</name>
</gene>
<protein>
    <submittedName>
        <fullName evidence="2">Uncharacterized protein</fullName>
    </submittedName>
</protein>
<dbReference type="OrthoDB" id="6102198at2759"/>
<feature type="compositionally biased region" description="Basic and acidic residues" evidence="1">
    <location>
        <begin position="162"/>
        <end position="193"/>
    </location>
</feature>
<dbReference type="AlphaFoldDB" id="A0A2T7P9P7"/>
<keyword evidence="3" id="KW-1185">Reference proteome</keyword>
<dbReference type="OMA" id="RFRSCPH"/>
<comment type="caution">
    <text evidence="2">The sequence shown here is derived from an EMBL/GenBank/DDBJ whole genome shotgun (WGS) entry which is preliminary data.</text>
</comment>
<organism evidence="2 3">
    <name type="scientific">Pomacea canaliculata</name>
    <name type="common">Golden apple snail</name>
    <dbReference type="NCBI Taxonomy" id="400727"/>
    <lineage>
        <taxon>Eukaryota</taxon>
        <taxon>Metazoa</taxon>
        <taxon>Spiralia</taxon>
        <taxon>Lophotrochozoa</taxon>
        <taxon>Mollusca</taxon>
        <taxon>Gastropoda</taxon>
        <taxon>Caenogastropoda</taxon>
        <taxon>Architaenioglossa</taxon>
        <taxon>Ampullarioidea</taxon>
        <taxon>Ampullariidae</taxon>
        <taxon>Pomacea</taxon>
    </lineage>
</organism>
<evidence type="ECO:0000256" key="1">
    <source>
        <dbReference type="SAM" id="MobiDB-lite"/>
    </source>
</evidence>
<feature type="region of interest" description="Disordered" evidence="1">
    <location>
        <begin position="79"/>
        <end position="144"/>
    </location>
</feature>
<accession>A0A2T7P9P7</accession>
<evidence type="ECO:0000313" key="2">
    <source>
        <dbReference type="EMBL" id="PVD30145.1"/>
    </source>
</evidence>
<dbReference type="Proteomes" id="UP000245119">
    <property type="component" value="Linkage Group LG5"/>
</dbReference>
<evidence type="ECO:0000313" key="3">
    <source>
        <dbReference type="Proteomes" id="UP000245119"/>
    </source>
</evidence>
<feature type="region of interest" description="Disordered" evidence="1">
    <location>
        <begin position="156"/>
        <end position="228"/>
    </location>
</feature>
<name>A0A2T7P9P7_POMCA</name>
<sequence>MMTNLHPIVRGDGLTPGLQLQLVDSDDEPLEEGAVCARRPSTASLSRFRSCPQLSSADASMGQDSPASDDHFAGAELCVGGHLPQSGSPRARHRPFYVDSGAGGRSQTPTPPSTPGSRRSHQSLKESTGPGSGGGGAAAARMAARGRMDQNTLLSRTASTDSQHHDNPWRPLEENHLRLDDQASDRGSRHMSEFFDEPPDISIDDRLTATEDGASAAAGGEGRYQADDSMDKCARWLQSLKMTSSDRLKSRSHIQLPPI</sequence>